<dbReference type="CDD" id="cd17643">
    <property type="entry name" value="A_NRPS_Cytc1-like"/>
    <property type="match status" value="1"/>
</dbReference>
<dbReference type="Pfam" id="PF00501">
    <property type="entry name" value="AMP-binding"/>
    <property type="match status" value="2"/>
</dbReference>
<keyword evidence="7" id="KW-1185">Reference proteome</keyword>
<accession>A0ABQ7K8A7</accession>
<evidence type="ECO:0000313" key="7">
    <source>
        <dbReference type="Proteomes" id="UP001194696"/>
    </source>
</evidence>
<evidence type="ECO:0000313" key="6">
    <source>
        <dbReference type="EMBL" id="KAG0293381.1"/>
    </source>
</evidence>
<dbReference type="Gene3D" id="3.30.559.30">
    <property type="entry name" value="Nonribosomal peptide synthetase, condensation domain"/>
    <property type="match status" value="2"/>
</dbReference>
<dbReference type="InterPro" id="IPR042099">
    <property type="entry name" value="ANL_N_sf"/>
</dbReference>
<dbReference type="EMBL" id="JAAAIM010000158">
    <property type="protein sequence ID" value="KAG0293381.1"/>
    <property type="molecule type" value="Genomic_DNA"/>
</dbReference>
<dbReference type="PANTHER" id="PTHR45527">
    <property type="entry name" value="NONRIBOSOMAL PEPTIDE SYNTHETASE"/>
    <property type="match status" value="1"/>
</dbReference>
<evidence type="ECO:0000256" key="1">
    <source>
        <dbReference type="ARBA" id="ARBA00022450"/>
    </source>
</evidence>
<dbReference type="Gene3D" id="3.30.559.10">
    <property type="entry name" value="Chloramphenicol acetyltransferase-like domain"/>
    <property type="match status" value="3"/>
</dbReference>
<feature type="domain" description="AMP-dependent synthetase/ligase" evidence="3">
    <location>
        <begin position="252"/>
        <end position="605"/>
    </location>
</feature>
<evidence type="ECO:0000256" key="2">
    <source>
        <dbReference type="ARBA" id="ARBA00022553"/>
    </source>
</evidence>
<dbReference type="InterPro" id="IPR045851">
    <property type="entry name" value="AMP-bd_C_sf"/>
</dbReference>
<reference evidence="6 7" key="1">
    <citation type="journal article" date="2020" name="Fungal Divers.">
        <title>Resolving the Mortierellaceae phylogeny through synthesis of multi-gene phylogenetics and phylogenomics.</title>
        <authorList>
            <person name="Vandepol N."/>
            <person name="Liber J."/>
            <person name="Desiro A."/>
            <person name="Na H."/>
            <person name="Kennedy M."/>
            <person name="Barry K."/>
            <person name="Grigoriev I.V."/>
            <person name="Miller A.N."/>
            <person name="O'Donnell K."/>
            <person name="Stajich J.E."/>
            <person name="Bonito G."/>
        </authorList>
    </citation>
    <scope>NUCLEOTIDE SEQUENCE [LARGE SCALE GENOMIC DNA]</scope>
    <source>
        <strain evidence="6 7">AD045</strain>
    </source>
</reference>
<feature type="domain" description="Condensation" evidence="4">
    <location>
        <begin position="858"/>
        <end position="1006"/>
    </location>
</feature>
<dbReference type="PANTHER" id="PTHR45527:SF14">
    <property type="entry name" value="PLIPASTATIN SYNTHASE SUBUNIT B"/>
    <property type="match status" value="1"/>
</dbReference>
<dbReference type="Gene3D" id="3.40.50.12780">
    <property type="entry name" value="N-terminal domain of ligase-like"/>
    <property type="match status" value="2"/>
</dbReference>
<evidence type="ECO:0000259" key="5">
    <source>
        <dbReference type="Pfam" id="PF13193"/>
    </source>
</evidence>
<dbReference type="SUPFAM" id="SSF52777">
    <property type="entry name" value="CoA-dependent acyltransferases"/>
    <property type="match status" value="3"/>
</dbReference>
<dbReference type="InterPro" id="IPR025110">
    <property type="entry name" value="AMP-bd_C"/>
</dbReference>
<dbReference type="Proteomes" id="UP001194696">
    <property type="component" value="Unassembled WGS sequence"/>
</dbReference>
<evidence type="ECO:0000259" key="3">
    <source>
        <dbReference type="Pfam" id="PF00501"/>
    </source>
</evidence>
<proteinExistence type="predicted"/>
<dbReference type="PROSITE" id="PS00455">
    <property type="entry name" value="AMP_BINDING"/>
    <property type="match status" value="2"/>
</dbReference>
<gene>
    <name evidence="6" type="ORF">BGZ96_002907</name>
</gene>
<dbReference type="Pfam" id="PF00668">
    <property type="entry name" value="Condensation"/>
    <property type="match status" value="2"/>
</dbReference>
<keyword evidence="1" id="KW-0596">Phosphopantetheine</keyword>
<sequence>MASHRGARFLLHIDATLHGKLLALAGEHQASLFMVLHAALASLLTRLGADTDIPIGSPIAGPTDEAADELANFFVNTLVLRTDTSGNPSFSKLLQQARKTCLAAYAHHDLQFERLVEVLNPVRSTAHHPLFQVLLALQSNVQPPFDFSGAHLRVEDVASTVTPFDLSFYFNQTPDELGLEGTIEYATDLFDRQTIAQLAQRLVSLLEAIAQNPDQPIGGIELLDAAERQQLLVEWNATEREYPAQHCIHQLFEEQVECTPHATALVYEDQVLSYAELNAHANRLAHQLIELGVQPDARVAICVERSPAMVIGLLAILKAGGAYVPLDPVYPGERLMHILADAAPSILLADAAGRAALGETALASLTVLDPNRLSESATSNPHISALTPHHLAYIIYTSGSTGKPKGVMIEHTQITRLFDATEAWYHFDQNDTWCLFHSFAFDVSVWELWGALRHGGKLVLVPHFITRSPQEFYRLVCEQGVTVLNQTPSAFKPLISSQAQSELRDRLRYVIFAGEALEPTVLQEWYATRSDDSPQLLNMYGTTETTVHATYRPMRQQDSKQSGSPVGVRIPDLKIYLLDAYGQPVPLGVIGELYIGGAGVARGYLNRPELTAERFLSDPFCEREDARMYKTGDLARYLPDGNLEFLGRNDDQVKIRGFRIELGEIEARLIEHSEVREATVLALGEGGDKRLIAYVVAEPDEQLARRLREHLAAKLPEYMMPAAFVRLDALPLTPNGKLDRRALPEPEFVSDHYRAPRSPRERKLTELFAEILGVPRRNVLGKIQRFAHQHVLLVLLHHSAGDGWSLAPFARDLSQAYTARLHGGPPAWAQLPVQYADYTLWQRNLFSHEDDPDSLIGQQLTFSQLLQQVKETCLAAYAHQDLQFERLVEVLNPPRSTAHHPLFQVLLALQNNALPQFDLPGLHLQAEDIELPVAKFDLSFHFNEAPSENGSGLSGIIQYATDLFDRQTIAQLAQRFVRLLEAIAQNSDQPIGCLELLDDTERQQLLVEWNDTARPVHKITLPALFEAQVAKAPDAIALAFEEQSISYAELNAQANRLAHYLIAQGIGPEDVVAIAIPRSPYMVIALLAALKAGAAYLPLDPHSSAERLFTTLSDAQPAVLLRLSQDTLASAFLALQLDDPELQATLETYPETAPTDQDRIRPLDPRHPAYVIYTSGSTGTPKGVIPPI</sequence>
<dbReference type="NCBIfam" id="TIGR01733">
    <property type="entry name" value="AA-adenyl-dom"/>
    <property type="match status" value="1"/>
</dbReference>
<dbReference type="InterPro" id="IPR001242">
    <property type="entry name" value="Condensation_dom"/>
</dbReference>
<evidence type="ECO:0000259" key="4">
    <source>
        <dbReference type="Pfam" id="PF00668"/>
    </source>
</evidence>
<comment type="caution">
    <text evidence="6">The sequence shown here is derived from an EMBL/GenBank/DDBJ whole genome shotgun (WGS) entry which is preliminary data.</text>
</comment>
<dbReference type="InterPro" id="IPR010071">
    <property type="entry name" value="AA_adenyl_dom"/>
</dbReference>
<dbReference type="InterPro" id="IPR000873">
    <property type="entry name" value="AMP-dep_synth/lig_dom"/>
</dbReference>
<feature type="domain" description="Condensation" evidence="4">
    <location>
        <begin position="7"/>
        <end position="232"/>
    </location>
</feature>
<dbReference type="Pfam" id="PF13193">
    <property type="entry name" value="AMP-binding_C"/>
    <property type="match status" value="1"/>
</dbReference>
<evidence type="ECO:0008006" key="8">
    <source>
        <dbReference type="Google" id="ProtNLM"/>
    </source>
</evidence>
<dbReference type="Gene3D" id="3.30.300.30">
    <property type="match status" value="1"/>
</dbReference>
<dbReference type="InterPro" id="IPR020845">
    <property type="entry name" value="AMP-binding_CS"/>
</dbReference>
<organism evidence="6 7">
    <name type="scientific">Linnemannia gamsii</name>
    <dbReference type="NCBI Taxonomy" id="64522"/>
    <lineage>
        <taxon>Eukaryota</taxon>
        <taxon>Fungi</taxon>
        <taxon>Fungi incertae sedis</taxon>
        <taxon>Mucoromycota</taxon>
        <taxon>Mortierellomycotina</taxon>
        <taxon>Mortierellomycetes</taxon>
        <taxon>Mortierellales</taxon>
        <taxon>Mortierellaceae</taxon>
        <taxon>Linnemannia</taxon>
    </lineage>
</organism>
<keyword evidence="2" id="KW-0597">Phosphoprotein</keyword>
<protein>
    <recommendedName>
        <fullName evidence="8">Amino acid adenylation domain-containing protein</fullName>
    </recommendedName>
</protein>
<name>A0ABQ7K8A7_9FUNG</name>
<feature type="domain" description="AMP-binding enzyme C-terminal" evidence="5">
    <location>
        <begin position="664"/>
        <end position="737"/>
    </location>
</feature>
<dbReference type="SUPFAM" id="SSF56801">
    <property type="entry name" value="Acetyl-CoA synthetase-like"/>
    <property type="match status" value="2"/>
</dbReference>
<dbReference type="InterPro" id="IPR023213">
    <property type="entry name" value="CAT-like_dom_sf"/>
</dbReference>
<feature type="domain" description="AMP-dependent synthetase/ligase" evidence="3">
    <location>
        <begin position="1025"/>
        <end position="1185"/>
    </location>
</feature>